<dbReference type="GO" id="GO:0006269">
    <property type="term" value="P:DNA replication, synthesis of primer"/>
    <property type="evidence" value="ECO:0007669"/>
    <property type="project" value="InterPro"/>
</dbReference>
<keyword evidence="4" id="KW-0239">DNA-directed DNA polymerase</keyword>
<dbReference type="GO" id="GO:0062176">
    <property type="term" value="P:R-loop processing"/>
    <property type="evidence" value="ECO:0007669"/>
    <property type="project" value="Ensembl"/>
</dbReference>
<dbReference type="GO" id="GO:0008270">
    <property type="term" value="F:zinc ion binding"/>
    <property type="evidence" value="ECO:0007669"/>
    <property type="project" value="Ensembl"/>
</dbReference>
<evidence type="ECO:0000256" key="4">
    <source>
        <dbReference type="ARBA" id="ARBA00022932"/>
    </source>
</evidence>
<evidence type="ECO:0000256" key="9">
    <source>
        <dbReference type="SAM" id="MobiDB-lite"/>
    </source>
</evidence>
<organism evidence="10 11">
    <name type="scientific">Sciurus vulgaris</name>
    <name type="common">Eurasian red squirrel</name>
    <dbReference type="NCBI Taxonomy" id="55149"/>
    <lineage>
        <taxon>Eukaryota</taxon>
        <taxon>Metazoa</taxon>
        <taxon>Chordata</taxon>
        <taxon>Craniata</taxon>
        <taxon>Vertebrata</taxon>
        <taxon>Euteleostomi</taxon>
        <taxon>Mammalia</taxon>
        <taxon>Eutheria</taxon>
        <taxon>Euarchontoglires</taxon>
        <taxon>Glires</taxon>
        <taxon>Rodentia</taxon>
        <taxon>Sciuromorpha</taxon>
        <taxon>Sciuridae</taxon>
        <taxon>Sciurinae</taxon>
        <taxon>Sciurini</taxon>
        <taxon>Sciurus</taxon>
    </lineage>
</organism>
<dbReference type="CDD" id="cd22256">
    <property type="entry name" value="PrimPol_RBD"/>
    <property type="match status" value="1"/>
</dbReference>
<dbReference type="GeneTree" id="ENSGT00390000003901"/>
<keyword evidence="4" id="KW-0808">Transferase</keyword>
<dbReference type="InterPro" id="IPR002755">
    <property type="entry name" value="DNA_primase_S"/>
</dbReference>
<accession>A0A8D2CLZ7</accession>
<dbReference type="GO" id="GO:0030145">
    <property type="term" value="F:manganese ion binding"/>
    <property type="evidence" value="ECO:0007669"/>
    <property type="project" value="Ensembl"/>
</dbReference>
<evidence type="ECO:0000313" key="11">
    <source>
        <dbReference type="Proteomes" id="UP000694564"/>
    </source>
</evidence>
<dbReference type="OrthoDB" id="5988181at2759"/>
<evidence type="ECO:0000256" key="7">
    <source>
        <dbReference type="ARBA" id="ARBA00044768"/>
    </source>
</evidence>
<gene>
    <name evidence="10" type="primary">PRIMPOL</name>
</gene>
<dbReference type="PANTHER" id="PTHR31399:SF0">
    <property type="entry name" value="DNA-DIRECTED PRIMASE_POLYMERASE PROTEIN"/>
    <property type="match status" value="1"/>
</dbReference>
<name>A0A8D2CLZ7_SCIVU</name>
<dbReference type="GO" id="GO:0043504">
    <property type="term" value="P:mitochondrial DNA repair"/>
    <property type="evidence" value="ECO:0007669"/>
    <property type="project" value="Ensembl"/>
</dbReference>
<dbReference type="GO" id="GO:0005634">
    <property type="term" value="C:nucleus"/>
    <property type="evidence" value="ECO:0007669"/>
    <property type="project" value="Ensembl"/>
</dbReference>
<evidence type="ECO:0000256" key="5">
    <source>
        <dbReference type="ARBA" id="ARBA00026139"/>
    </source>
</evidence>
<reference evidence="10" key="1">
    <citation type="submission" date="2025-08" db="UniProtKB">
        <authorList>
            <consortium name="Ensembl"/>
        </authorList>
    </citation>
    <scope>IDENTIFICATION</scope>
</reference>
<dbReference type="GO" id="GO:0031297">
    <property type="term" value="P:replication fork processing"/>
    <property type="evidence" value="ECO:0007669"/>
    <property type="project" value="Ensembl"/>
</dbReference>
<evidence type="ECO:0000256" key="2">
    <source>
        <dbReference type="ARBA" id="ARBA00012417"/>
    </source>
</evidence>
<evidence type="ECO:0000256" key="1">
    <source>
        <dbReference type="ARBA" id="ARBA00009762"/>
    </source>
</evidence>
<comment type="catalytic activity">
    <reaction evidence="8">
        <text>DNA(n) + a 2'-deoxyribonucleoside 5'-triphosphate = DNA(n+1) + diphosphate</text>
        <dbReference type="Rhea" id="RHEA:22508"/>
        <dbReference type="Rhea" id="RHEA-COMP:17339"/>
        <dbReference type="Rhea" id="RHEA-COMP:17340"/>
        <dbReference type="ChEBI" id="CHEBI:33019"/>
        <dbReference type="ChEBI" id="CHEBI:61560"/>
        <dbReference type="ChEBI" id="CHEBI:173112"/>
        <dbReference type="EC" id="2.7.7.7"/>
    </reaction>
    <physiologicalReaction direction="left-to-right" evidence="8">
        <dbReference type="Rhea" id="RHEA:22509"/>
    </physiologicalReaction>
</comment>
<dbReference type="GO" id="GO:0003887">
    <property type="term" value="F:DNA-directed DNA polymerase activity"/>
    <property type="evidence" value="ECO:0007669"/>
    <property type="project" value="UniProtKB-KW"/>
</dbReference>
<dbReference type="PANTHER" id="PTHR31399">
    <property type="entry name" value="DNA-DIRECTED PRIMASE / POLYMERASE PROTEIN"/>
    <property type="match status" value="1"/>
</dbReference>
<dbReference type="GO" id="GO:0003682">
    <property type="term" value="F:chromatin binding"/>
    <property type="evidence" value="ECO:0007669"/>
    <property type="project" value="Ensembl"/>
</dbReference>
<dbReference type="GO" id="GO:0006264">
    <property type="term" value="P:mitochondrial DNA replication"/>
    <property type="evidence" value="ECO:0007669"/>
    <property type="project" value="Ensembl"/>
</dbReference>
<dbReference type="Pfam" id="PF03121">
    <property type="entry name" value="Herpes_UL52"/>
    <property type="match status" value="1"/>
</dbReference>
<keyword evidence="3" id="KW-0804">Transcription</keyword>
<evidence type="ECO:0000256" key="6">
    <source>
        <dbReference type="ARBA" id="ARBA00044677"/>
    </source>
</evidence>
<feature type="region of interest" description="Disordered" evidence="9">
    <location>
        <begin position="508"/>
        <end position="535"/>
    </location>
</feature>
<keyword evidence="3" id="KW-0240">DNA-directed RNA polymerase</keyword>
<feature type="compositionally biased region" description="Basic and acidic residues" evidence="9">
    <location>
        <begin position="510"/>
        <end position="520"/>
    </location>
</feature>
<dbReference type="EC" id="2.7.7.102" evidence="7"/>
<sequence>MAFCLFVLVVIDRKLKWDRIYSPHTYKPMMGKWEAKLKRIEERASHYERKPLSSVYRPRLSKSEEPPSIWKLFHRQNQAFNFVKSCKEDVHVFALECKGGDGQRIYLVTTYPQLWFYYKSRQNLLHCYEVIPENAVCKLYFDLEFNKPANPEADGKKMVALLIEYVCKALQELYNVNCSTEDVFNLDSSTDEKFSRHLIFQLRDVAFKDNVHVGNFVRKILQPAFNLIASEDDDRIPEITGHESSHFAEAPLKQGVSLNNMFEVKDMGESWALNSEELERLGSADQSGPDLSFLVVKNNMGEKHLFVDLGVYTRNRNFRLYKSSKIGKCVTLEVAEDNKFFPKQSKSISEENQYFLSSLVSNVRFSDTLRILTCDTSQIKRKRAECLNSTITSETIEGFQCSPYPEVDRFVLSLVNKNDIKGGIRRWSYFFPEELLVYDISRYRWCENIGRAHKSNNIMILVDLKNEVWYQKCHDPVCKAENFKSDCFPLPAEVSLLFLLKEEEEFTENETGHNETKNPHDLPPSRSSVGASADADWGNGTDDAYFLEATEDVELAEAVENSLLTSHSSVVDEIPDELIIEVFQE</sequence>
<dbReference type="InterPro" id="IPR044917">
    <property type="entry name" value="PRIMPOL"/>
</dbReference>
<proteinExistence type="inferred from homology"/>
<dbReference type="Proteomes" id="UP000694564">
    <property type="component" value="Chromosome 5"/>
</dbReference>
<evidence type="ECO:0000256" key="8">
    <source>
        <dbReference type="ARBA" id="ARBA00047303"/>
    </source>
</evidence>
<dbReference type="GO" id="GO:0003899">
    <property type="term" value="F:DNA-directed RNA polymerase activity"/>
    <property type="evidence" value="ECO:0007669"/>
    <property type="project" value="Ensembl"/>
</dbReference>
<comment type="similarity">
    <text evidence="1">Belongs to the eukaryotic-type primase small subunit family.</text>
</comment>
<dbReference type="GO" id="GO:0000428">
    <property type="term" value="C:DNA-directed RNA polymerase complex"/>
    <property type="evidence" value="ECO:0007669"/>
    <property type="project" value="UniProtKB-KW"/>
</dbReference>
<dbReference type="EC" id="2.7.7.7" evidence="2"/>
<dbReference type="Ensembl" id="ENSSVLT00005005127.1">
    <property type="protein sequence ID" value="ENSSVLP00005004653.1"/>
    <property type="gene ID" value="ENSSVLG00005003718.1"/>
</dbReference>
<dbReference type="GO" id="GO:0005759">
    <property type="term" value="C:mitochondrial matrix"/>
    <property type="evidence" value="ECO:0007669"/>
    <property type="project" value="Ensembl"/>
</dbReference>
<protein>
    <recommendedName>
        <fullName evidence="5">DNA-directed primase/polymerase protein</fullName>
        <ecNumber evidence="7">2.7.7.102</ecNumber>
        <ecNumber evidence="2">2.7.7.7</ecNumber>
    </recommendedName>
</protein>
<dbReference type="GO" id="GO:0005657">
    <property type="term" value="C:replication fork"/>
    <property type="evidence" value="ECO:0007669"/>
    <property type="project" value="Ensembl"/>
</dbReference>
<comment type="catalytic activity">
    <reaction evidence="6">
        <text>ssDNA + n NTP = ssDNA/pppN(pN)n-1 hybrid + (n-1) diphosphate.</text>
        <dbReference type="EC" id="2.7.7.102"/>
    </reaction>
</comment>
<dbReference type="Pfam" id="PF01896">
    <property type="entry name" value="DNA_primase_S"/>
    <property type="match status" value="1"/>
</dbReference>
<keyword evidence="11" id="KW-1185">Reference proteome</keyword>
<reference evidence="10" key="2">
    <citation type="submission" date="2025-09" db="UniProtKB">
        <authorList>
            <consortium name="Ensembl"/>
        </authorList>
    </citation>
    <scope>IDENTIFICATION</scope>
</reference>
<evidence type="ECO:0000256" key="3">
    <source>
        <dbReference type="ARBA" id="ARBA00022478"/>
    </source>
</evidence>
<dbReference type="GO" id="GO:0042276">
    <property type="term" value="P:error-prone translesion synthesis"/>
    <property type="evidence" value="ECO:0007669"/>
    <property type="project" value="Ensembl"/>
</dbReference>
<dbReference type="GO" id="GO:0009411">
    <property type="term" value="P:response to UV"/>
    <property type="evidence" value="ECO:0007669"/>
    <property type="project" value="Ensembl"/>
</dbReference>
<dbReference type="AlphaFoldDB" id="A0A8D2CLZ7"/>
<evidence type="ECO:0000313" key="10">
    <source>
        <dbReference type="Ensembl" id="ENSSVLP00005004653.1"/>
    </source>
</evidence>
<keyword evidence="4" id="KW-0548">Nucleotidyltransferase</keyword>